<evidence type="ECO:0000256" key="4">
    <source>
        <dbReference type="PROSITE-ProRule" id="PRU00433"/>
    </source>
</evidence>
<reference evidence="7" key="1">
    <citation type="journal article" date="2019" name="Int. J. Syst. Evol. Microbiol.">
        <title>The Global Catalogue of Microorganisms (GCM) 10K type strain sequencing project: providing services to taxonomists for standard genome sequencing and annotation.</title>
        <authorList>
            <consortium name="The Broad Institute Genomics Platform"/>
            <consortium name="The Broad Institute Genome Sequencing Center for Infectious Disease"/>
            <person name="Wu L."/>
            <person name="Ma J."/>
        </authorList>
    </citation>
    <scope>NUCLEOTIDE SEQUENCE [LARGE SCALE GENOMIC DNA]</scope>
    <source>
        <strain evidence="7">CCUG 61948</strain>
    </source>
</reference>
<dbReference type="PANTHER" id="PTHR33546:SF1">
    <property type="entry name" value="LARGE, MULTIFUNCTIONAL SECRETED PROTEIN"/>
    <property type="match status" value="1"/>
</dbReference>
<keyword evidence="3 4" id="KW-0408">Iron</keyword>
<dbReference type="SUPFAM" id="SSF48371">
    <property type="entry name" value="ARM repeat"/>
    <property type="match status" value="1"/>
</dbReference>
<gene>
    <name evidence="6" type="ORF">ACFQZJ_14340</name>
</gene>
<dbReference type="EMBL" id="JBHTHY010000012">
    <property type="protein sequence ID" value="MFD0798648.1"/>
    <property type="molecule type" value="Genomic_DNA"/>
</dbReference>
<dbReference type="Proteomes" id="UP001597012">
    <property type="component" value="Unassembled WGS sequence"/>
</dbReference>
<proteinExistence type="predicted"/>
<dbReference type="InterPro" id="IPR011042">
    <property type="entry name" value="6-blade_b-propeller_TolB-like"/>
</dbReference>
<feature type="domain" description="Cytochrome c" evidence="5">
    <location>
        <begin position="600"/>
        <end position="694"/>
    </location>
</feature>
<dbReference type="Gene3D" id="1.25.10.10">
    <property type="entry name" value="Leucine-rich Repeat Variant"/>
    <property type="match status" value="1"/>
</dbReference>
<keyword evidence="7" id="KW-1185">Reference proteome</keyword>
<evidence type="ECO:0000259" key="5">
    <source>
        <dbReference type="PROSITE" id="PS51007"/>
    </source>
</evidence>
<accession>A0ABW3B5P5</accession>
<dbReference type="Gene3D" id="1.10.760.10">
    <property type="entry name" value="Cytochrome c-like domain"/>
    <property type="match status" value="1"/>
</dbReference>
<keyword evidence="2 4" id="KW-0479">Metal-binding</keyword>
<dbReference type="InterPro" id="IPR016024">
    <property type="entry name" value="ARM-type_fold"/>
</dbReference>
<dbReference type="InterPro" id="IPR055557">
    <property type="entry name" value="DUF7133"/>
</dbReference>
<organism evidence="6 7">
    <name type="scientific">Maribacter chungangensis</name>
    <dbReference type="NCBI Taxonomy" id="1069117"/>
    <lineage>
        <taxon>Bacteria</taxon>
        <taxon>Pseudomonadati</taxon>
        <taxon>Bacteroidota</taxon>
        <taxon>Flavobacteriia</taxon>
        <taxon>Flavobacteriales</taxon>
        <taxon>Flavobacteriaceae</taxon>
        <taxon>Maribacter</taxon>
    </lineage>
</organism>
<dbReference type="InterPro" id="IPR036909">
    <property type="entry name" value="Cyt_c-like_dom_sf"/>
</dbReference>
<sequence>MNLACSLSYQETEVSLDDYKLESGFQLDLIAAEPLLVAPVTMSFDDTGRIWVVEMPSYMSNLEGKGEEKLTGKIKILQDLDDDGSMDHAKVFLDSLYLPRALAHVYGGLLYAEPPYLYFVDIENDSPTNRVIVDSLYAAEGNPEHQPNGLMMNVDNWIYNTKSNFRYRRIDDVWKKEPTTFRGQWGISNDNFGRLYYNDNSTQLIGDYVLPNRFIRNENLIPKYGVHKRLTNDQRVYPMQPTLVNRGYVDGVLDADSLLVNVTASCSPLVYRGATFPVNYSQNVFVCVPEANLIKRNILSFHGDSTSAKQAWEGKEFLASLDEGFRPVSLANAPDGSMYIVDMHRGIIQHRAYASPYYKKKAIASHIDTLMNYGRILRVSATNAKIHPLKTQLNQEQLLNSLNHPNGWIRDRAQQKLIQNPVPEHIPLLKSIVKDDNKPLAQLHALYVLEGTGQLSFEFLEAVATNCNPEVVVHAVVLLERFVSKEHLEKALQLFLKLQRRNDTVINLYIASTLGSWAKVGQQQLFPIIGQFLEYNSSNFILQEALLSGLSGQEEALLAYLDVDSIPEYDFFKDAVLRSLDSRRSDKKNRIYTGVSLTEDNRTKGAKLFRQICASCHGINGDGIEGLAPPLINSEYISESAERLALILLHGLNGPVTVNGERYEFNQAMPGLIGDETLTDKDIAGIISYVTNAFSDNPKGISIKKIEELRKVKSKSGGEFTEQELLELY</sequence>
<dbReference type="SUPFAM" id="SSF101898">
    <property type="entry name" value="NHL repeat"/>
    <property type="match status" value="1"/>
</dbReference>
<dbReference type="Pfam" id="PF00034">
    <property type="entry name" value="Cytochrom_C"/>
    <property type="match status" value="1"/>
</dbReference>
<protein>
    <submittedName>
        <fullName evidence="6">C-type cytochrome</fullName>
    </submittedName>
</protein>
<name>A0ABW3B5P5_9FLAO</name>
<dbReference type="Gene3D" id="2.120.10.30">
    <property type="entry name" value="TolB, C-terminal domain"/>
    <property type="match status" value="1"/>
</dbReference>
<dbReference type="RefSeq" id="WP_379935502.1">
    <property type="nucleotide sequence ID" value="NZ_JBHTHY010000012.1"/>
</dbReference>
<dbReference type="PANTHER" id="PTHR33546">
    <property type="entry name" value="LARGE, MULTIFUNCTIONAL SECRETED PROTEIN-RELATED"/>
    <property type="match status" value="1"/>
</dbReference>
<comment type="caution">
    <text evidence="6">The sequence shown here is derived from an EMBL/GenBank/DDBJ whole genome shotgun (WGS) entry which is preliminary data.</text>
</comment>
<dbReference type="InterPro" id="IPR011989">
    <property type="entry name" value="ARM-like"/>
</dbReference>
<dbReference type="InterPro" id="IPR009056">
    <property type="entry name" value="Cyt_c-like_dom"/>
</dbReference>
<evidence type="ECO:0000313" key="6">
    <source>
        <dbReference type="EMBL" id="MFD0798648.1"/>
    </source>
</evidence>
<dbReference type="PROSITE" id="PS51007">
    <property type="entry name" value="CYTC"/>
    <property type="match status" value="1"/>
</dbReference>
<evidence type="ECO:0000313" key="7">
    <source>
        <dbReference type="Proteomes" id="UP001597012"/>
    </source>
</evidence>
<dbReference type="SUPFAM" id="SSF46626">
    <property type="entry name" value="Cytochrome c"/>
    <property type="match status" value="1"/>
</dbReference>
<dbReference type="Pfam" id="PF23500">
    <property type="entry name" value="DUF7133"/>
    <property type="match status" value="1"/>
</dbReference>
<evidence type="ECO:0000256" key="1">
    <source>
        <dbReference type="ARBA" id="ARBA00022617"/>
    </source>
</evidence>
<keyword evidence="1 4" id="KW-0349">Heme</keyword>
<evidence type="ECO:0000256" key="2">
    <source>
        <dbReference type="ARBA" id="ARBA00022723"/>
    </source>
</evidence>
<evidence type="ECO:0000256" key="3">
    <source>
        <dbReference type="ARBA" id="ARBA00023004"/>
    </source>
</evidence>